<protein>
    <recommendedName>
        <fullName evidence="3">Endonuclease/exonuclease/phosphatase domain-containing protein</fullName>
    </recommendedName>
</protein>
<dbReference type="EMBL" id="AUSU01006479">
    <property type="protein sequence ID" value="EPS61968.1"/>
    <property type="molecule type" value="Genomic_DNA"/>
</dbReference>
<dbReference type="SUPFAM" id="SSF56219">
    <property type="entry name" value="DNase I-like"/>
    <property type="match status" value="1"/>
</dbReference>
<reference evidence="1 2" key="1">
    <citation type="journal article" date="2013" name="BMC Genomics">
        <title>The miniature genome of a carnivorous plant Genlisea aurea contains a low number of genes and short non-coding sequences.</title>
        <authorList>
            <person name="Leushkin E.V."/>
            <person name="Sutormin R.A."/>
            <person name="Nabieva E.R."/>
            <person name="Penin A.A."/>
            <person name="Kondrashov A.S."/>
            <person name="Logacheva M.D."/>
        </authorList>
    </citation>
    <scope>NUCLEOTIDE SEQUENCE [LARGE SCALE GENOMIC DNA]</scope>
</reference>
<proteinExistence type="predicted"/>
<feature type="non-terminal residue" evidence="1">
    <location>
        <position position="271"/>
    </location>
</feature>
<accession>S8DGP3</accession>
<comment type="caution">
    <text evidence="1">The sequence shown here is derived from an EMBL/GenBank/DDBJ whole genome shotgun (WGS) entry which is preliminary data.</text>
</comment>
<gene>
    <name evidence="1" type="ORF">M569_12826</name>
</gene>
<feature type="non-terminal residue" evidence="1">
    <location>
        <position position="1"/>
    </location>
</feature>
<evidence type="ECO:0000313" key="2">
    <source>
        <dbReference type="Proteomes" id="UP000015453"/>
    </source>
</evidence>
<dbReference type="OrthoDB" id="914234at2759"/>
<keyword evidence="2" id="KW-1185">Reference proteome</keyword>
<dbReference type="Proteomes" id="UP000015453">
    <property type="component" value="Unassembled WGS sequence"/>
</dbReference>
<evidence type="ECO:0008006" key="3">
    <source>
        <dbReference type="Google" id="ProtNLM"/>
    </source>
</evidence>
<organism evidence="1 2">
    <name type="scientific">Genlisea aurea</name>
    <dbReference type="NCBI Taxonomy" id="192259"/>
    <lineage>
        <taxon>Eukaryota</taxon>
        <taxon>Viridiplantae</taxon>
        <taxon>Streptophyta</taxon>
        <taxon>Embryophyta</taxon>
        <taxon>Tracheophyta</taxon>
        <taxon>Spermatophyta</taxon>
        <taxon>Magnoliopsida</taxon>
        <taxon>eudicotyledons</taxon>
        <taxon>Gunneridae</taxon>
        <taxon>Pentapetalae</taxon>
        <taxon>asterids</taxon>
        <taxon>lamiids</taxon>
        <taxon>Lamiales</taxon>
        <taxon>Lentibulariaceae</taxon>
        <taxon>Genlisea</taxon>
    </lineage>
</organism>
<evidence type="ECO:0000313" key="1">
    <source>
        <dbReference type="EMBL" id="EPS61968.1"/>
    </source>
</evidence>
<dbReference type="PANTHER" id="PTHR33710:SF71">
    <property type="entry name" value="ENDONUCLEASE_EXONUCLEASE_PHOSPHATASE DOMAIN-CONTAINING PROTEIN"/>
    <property type="match status" value="1"/>
</dbReference>
<dbReference type="InterPro" id="IPR036691">
    <property type="entry name" value="Endo/exonu/phosph_ase_sf"/>
</dbReference>
<name>S8DGP3_9LAMI</name>
<sequence>RLDRALASSRWLQVFPNTSIHHLSFGGSDHAPLWVECAAPIRRPRQRHQRRFRFEARWMSIPVCESVIREAWRSTQGRPFALLPNLSSTRVSLLRWYQHQIGPVKNNIKRVESKLASLAINTLDDSAVAKEKQLRGELAGLLLQEEVFWMQRSKTHWLAKGDRNTAYFHACASARRDRNRISIVIDSEGRQQNSPEGIKMAFSDYFTKIFSSTSPNPKMLLRATQSVTISLTDAIRESLSSPFTKEEIWPALKQMKPLSSPGPDGFPPVFF</sequence>
<dbReference type="AlphaFoldDB" id="S8DGP3"/>
<dbReference type="PANTHER" id="PTHR33710">
    <property type="entry name" value="BNAC02G09200D PROTEIN"/>
    <property type="match status" value="1"/>
</dbReference>